<accession>B1Y6H6</accession>
<dbReference type="InterPro" id="IPR058625">
    <property type="entry name" value="MdtA-like_BSH"/>
</dbReference>
<evidence type="ECO:0000313" key="8">
    <source>
        <dbReference type="EMBL" id="ACB34812.1"/>
    </source>
</evidence>
<dbReference type="GO" id="GO:0015562">
    <property type="term" value="F:efflux transmembrane transporter activity"/>
    <property type="evidence" value="ECO:0007669"/>
    <property type="project" value="TreeGrafter"/>
</dbReference>
<dbReference type="InterPro" id="IPR006143">
    <property type="entry name" value="RND_pump_MFP"/>
</dbReference>
<dbReference type="GO" id="GO:1990281">
    <property type="term" value="C:efflux pump complex"/>
    <property type="evidence" value="ECO:0007669"/>
    <property type="project" value="TreeGrafter"/>
</dbReference>
<dbReference type="Gene3D" id="2.40.50.100">
    <property type="match status" value="1"/>
</dbReference>
<dbReference type="STRING" id="395495.Lcho_2547"/>
<dbReference type="HOGENOM" id="CLU_018816_1_0_4"/>
<feature type="chain" id="PRO_5002772855" evidence="5">
    <location>
        <begin position="25"/>
        <end position="393"/>
    </location>
</feature>
<feature type="domain" description="Multidrug resistance protein MdtA-like C-terminal permuted SH3" evidence="7">
    <location>
        <begin position="298"/>
        <end position="353"/>
    </location>
</feature>
<dbReference type="KEGG" id="lch:Lcho_2547"/>
<evidence type="ECO:0000259" key="7">
    <source>
        <dbReference type="Pfam" id="PF25967"/>
    </source>
</evidence>
<keyword evidence="3" id="KW-0813">Transport</keyword>
<dbReference type="PANTHER" id="PTHR30469">
    <property type="entry name" value="MULTIDRUG RESISTANCE PROTEIN MDTA"/>
    <property type="match status" value="1"/>
</dbReference>
<dbReference type="Proteomes" id="UP000001693">
    <property type="component" value="Chromosome"/>
</dbReference>
<evidence type="ECO:0000256" key="2">
    <source>
        <dbReference type="ARBA" id="ARBA00009477"/>
    </source>
</evidence>
<evidence type="ECO:0000256" key="1">
    <source>
        <dbReference type="ARBA" id="ARBA00004196"/>
    </source>
</evidence>
<name>B1Y6H6_LEPCP</name>
<keyword evidence="4" id="KW-0175">Coiled coil</keyword>
<reference evidence="8 9" key="1">
    <citation type="submission" date="2008-03" db="EMBL/GenBank/DDBJ databases">
        <title>Complete sequence of Leptothrix cholodnii SP-6.</title>
        <authorList>
            <consortium name="US DOE Joint Genome Institute"/>
            <person name="Copeland A."/>
            <person name="Lucas S."/>
            <person name="Lapidus A."/>
            <person name="Glavina del Rio T."/>
            <person name="Dalin E."/>
            <person name="Tice H."/>
            <person name="Bruce D."/>
            <person name="Goodwin L."/>
            <person name="Pitluck S."/>
            <person name="Chertkov O."/>
            <person name="Brettin T."/>
            <person name="Detter J.C."/>
            <person name="Han C."/>
            <person name="Kuske C.R."/>
            <person name="Schmutz J."/>
            <person name="Larimer F."/>
            <person name="Land M."/>
            <person name="Hauser L."/>
            <person name="Kyrpides N."/>
            <person name="Lykidis A."/>
            <person name="Emerson D."/>
            <person name="Richardson P."/>
        </authorList>
    </citation>
    <scope>NUCLEOTIDE SEQUENCE [LARGE SCALE GENOMIC DNA]</scope>
    <source>
        <strain evidence="9">ATCC 51168 / LMG 8142 / SP-6</strain>
    </source>
</reference>
<dbReference type="SUPFAM" id="SSF111369">
    <property type="entry name" value="HlyD-like secretion proteins"/>
    <property type="match status" value="1"/>
</dbReference>
<sequence precursor="true">MVWCLMRSRSLALLPSLLVVVLLAACSKPEPAPEPVRAVRTRVVDGQTAVGTLEYAAEVKARTESRLSFRVGGKLLARPVELGQSVRRGQLLGQLDVTDLGLGAEAAQAALRAAQVNLDQATADLKRFEELKAQGFISAADLERRASTQKAAQATFEQARAQAGVQGNQAQYSRLVADVAGVVTAVEAEPGAVLSSGTPVLKLAHDGPRDVVFQVPEDRIAVVRALLGKAGALQVELWGSSAGSAPLAATVREVSAAADPVGRTFQVKADLGRAEVRLGQTATVRLQGAPRQDVQRLPLAAVSEAGGRSVVWLLDAATMTVRQQPIEVAGAEGTQVLVAQGLAAGQEVVVAGVHVLTPGQKVTRYVEPVRGNGPAVAPAASPAVVPVASAASR</sequence>
<feature type="signal peptide" evidence="5">
    <location>
        <begin position="1"/>
        <end position="24"/>
    </location>
</feature>
<evidence type="ECO:0000256" key="3">
    <source>
        <dbReference type="ARBA" id="ARBA00022448"/>
    </source>
</evidence>
<gene>
    <name evidence="8" type="ordered locus">Lcho_2547</name>
</gene>
<proteinExistence type="inferred from homology"/>
<dbReference type="InterPro" id="IPR058627">
    <property type="entry name" value="MdtA-like_C"/>
</dbReference>
<dbReference type="EMBL" id="CP001013">
    <property type="protein sequence ID" value="ACB34812.1"/>
    <property type="molecule type" value="Genomic_DNA"/>
</dbReference>
<protein>
    <submittedName>
        <fullName evidence="8">Efflux transporter, RND family, MFP subunit</fullName>
    </submittedName>
</protein>
<dbReference type="NCBIfam" id="TIGR01730">
    <property type="entry name" value="RND_mfp"/>
    <property type="match status" value="1"/>
</dbReference>
<keyword evidence="9" id="KW-1185">Reference proteome</keyword>
<dbReference type="Pfam" id="PF25917">
    <property type="entry name" value="BSH_RND"/>
    <property type="match status" value="1"/>
</dbReference>
<dbReference type="PANTHER" id="PTHR30469:SF15">
    <property type="entry name" value="HLYD FAMILY OF SECRETION PROTEINS"/>
    <property type="match status" value="1"/>
</dbReference>
<feature type="domain" description="Multidrug resistance protein MdtA-like barrel-sandwich hybrid" evidence="6">
    <location>
        <begin position="70"/>
        <end position="199"/>
    </location>
</feature>
<dbReference type="Gene3D" id="2.40.30.170">
    <property type="match status" value="1"/>
</dbReference>
<dbReference type="AlphaFoldDB" id="B1Y6H6"/>
<dbReference type="Pfam" id="PF25967">
    <property type="entry name" value="RND-MFP_C"/>
    <property type="match status" value="1"/>
</dbReference>
<comment type="subcellular location">
    <subcellularLocation>
        <location evidence="1">Cell envelope</location>
    </subcellularLocation>
</comment>
<dbReference type="PROSITE" id="PS51257">
    <property type="entry name" value="PROKAR_LIPOPROTEIN"/>
    <property type="match status" value="1"/>
</dbReference>
<comment type="similarity">
    <text evidence="2">Belongs to the membrane fusion protein (MFP) (TC 8.A.1) family.</text>
</comment>
<feature type="coiled-coil region" evidence="4">
    <location>
        <begin position="104"/>
        <end position="131"/>
    </location>
</feature>
<evidence type="ECO:0000256" key="4">
    <source>
        <dbReference type="SAM" id="Coils"/>
    </source>
</evidence>
<dbReference type="eggNOG" id="COG0845">
    <property type="taxonomic scope" value="Bacteria"/>
</dbReference>
<evidence type="ECO:0000313" key="9">
    <source>
        <dbReference type="Proteomes" id="UP000001693"/>
    </source>
</evidence>
<organism evidence="8 9">
    <name type="scientific">Leptothrix cholodnii (strain ATCC 51168 / LMG 8142 / SP-6)</name>
    <name type="common">Leptothrix discophora (strain SP-6)</name>
    <dbReference type="NCBI Taxonomy" id="395495"/>
    <lineage>
        <taxon>Bacteria</taxon>
        <taxon>Pseudomonadati</taxon>
        <taxon>Pseudomonadota</taxon>
        <taxon>Betaproteobacteria</taxon>
        <taxon>Burkholderiales</taxon>
        <taxon>Sphaerotilaceae</taxon>
        <taxon>Leptothrix</taxon>
    </lineage>
</organism>
<evidence type="ECO:0000256" key="5">
    <source>
        <dbReference type="SAM" id="SignalP"/>
    </source>
</evidence>
<dbReference type="Gene3D" id="1.10.287.470">
    <property type="entry name" value="Helix hairpin bin"/>
    <property type="match status" value="1"/>
</dbReference>
<evidence type="ECO:0000259" key="6">
    <source>
        <dbReference type="Pfam" id="PF25917"/>
    </source>
</evidence>
<dbReference type="Gene3D" id="2.40.420.20">
    <property type="match status" value="1"/>
</dbReference>
<keyword evidence="5" id="KW-0732">Signal</keyword>